<name>A0A5R9BD25_9MICC</name>
<dbReference type="GO" id="GO:0071949">
    <property type="term" value="F:FAD binding"/>
    <property type="evidence" value="ECO:0007669"/>
    <property type="project" value="InterPro"/>
</dbReference>
<dbReference type="PANTHER" id="PTHR43762:SF1">
    <property type="entry name" value="D-ARABINONO-1,4-LACTONE OXIDASE"/>
    <property type="match status" value="1"/>
</dbReference>
<evidence type="ECO:0000256" key="1">
    <source>
        <dbReference type="ARBA" id="ARBA00023002"/>
    </source>
</evidence>
<dbReference type="Pfam" id="PF01565">
    <property type="entry name" value="FAD_binding_4"/>
    <property type="match status" value="1"/>
</dbReference>
<dbReference type="InterPro" id="IPR016166">
    <property type="entry name" value="FAD-bd_PCMH"/>
</dbReference>
<dbReference type="GO" id="GO:0003885">
    <property type="term" value="F:D-arabinono-1,4-lactone oxidase activity"/>
    <property type="evidence" value="ECO:0007669"/>
    <property type="project" value="InterPro"/>
</dbReference>
<dbReference type="Gene3D" id="3.30.465.10">
    <property type="match status" value="1"/>
</dbReference>
<keyword evidence="5" id="KW-1185">Reference proteome</keyword>
<dbReference type="SUPFAM" id="SSF56176">
    <property type="entry name" value="FAD-binding/transporter-associated domain-like"/>
    <property type="match status" value="1"/>
</dbReference>
<evidence type="ECO:0000313" key="4">
    <source>
        <dbReference type="EMBL" id="TLP97954.1"/>
    </source>
</evidence>
<dbReference type="RefSeq" id="WP_138252772.1">
    <property type="nucleotide sequence ID" value="NZ_VAVZ01000015.1"/>
</dbReference>
<feature type="region of interest" description="Disordered" evidence="2">
    <location>
        <begin position="237"/>
        <end position="259"/>
    </location>
</feature>
<reference evidence="4 5" key="1">
    <citation type="submission" date="2019-05" db="EMBL/GenBank/DDBJ databases">
        <title>Nesterenkonia sp. GY074 isolated from the Southern Atlantic Ocean.</title>
        <authorList>
            <person name="Zhang G."/>
        </authorList>
    </citation>
    <scope>NUCLEOTIDE SEQUENCE [LARGE SCALE GENOMIC DNA]</scope>
    <source>
        <strain evidence="4 5">GY074</strain>
    </source>
</reference>
<dbReference type="OrthoDB" id="9800184at2"/>
<organism evidence="4 5">
    <name type="scientific">Nesterenkonia salmonea</name>
    <dbReference type="NCBI Taxonomy" id="1804987"/>
    <lineage>
        <taxon>Bacteria</taxon>
        <taxon>Bacillati</taxon>
        <taxon>Actinomycetota</taxon>
        <taxon>Actinomycetes</taxon>
        <taxon>Micrococcales</taxon>
        <taxon>Micrococcaceae</taxon>
        <taxon>Nesterenkonia</taxon>
    </lineage>
</organism>
<dbReference type="Proteomes" id="UP000310458">
    <property type="component" value="Unassembled WGS sequence"/>
</dbReference>
<keyword evidence="1" id="KW-0560">Oxidoreductase</keyword>
<dbReference type="PIRSF" id="PIRSF000136">
    <property type="entry name" value="LGO_GLO"/>
    <property type="match status" value="1"/>
</dbReference>
<dbReference type="Pfam" id="PF04030">
    <property type="entry name" value="ALO"/>
    <property type="match status" value="2"/>
</dbReference>
<dbReference type="InterPro" id="IPR006094">
    <property type="entry name" value="Oxid_FAD_bind_N"/>
</dbReference>
<dbReference type="InterPro" id="IPR010031">
    <property type="entry name" value="FAD_lactone_oxidase-like"/>
</dbReference>
<proteinExistence type="predicted"/>
<gene>
    <name evidence="4" type="ORF">FEF26_06700</name>
</gene>
<dbReference type="InterPro" id="IPR036318">
    <property type="entry name" value="FAD-bd_PCMH-like_sf"/>
</dbReference>
<dbReference type="EMBL" id="VAVZ01000015">
    <property type="protein sequence ID" value="TLP97954.1"/>
    <property type="molecule type" value="Genomic_DNA"/>
</dbReference>
<dbReference type="PROSITE" id="PS51387">
    <property type="entry name" value="FAD_PCMH"/>
    <property type="match status" value="1"/>
</dbReference>
<dbReference type="PANTHER" id="PTHR43762">
    <property type="entry name" value="L-GULONOLACTONE OXIDASE"/>
    <property type="match status" value="1"/>
</dbReference>
<dbReference type="Gene3D" id="1.10.45.10">
    <property type="entry name" value="Vanillyl-alcohol Oxidase, Chain A, domain 4"/>
    <property type="match status" value="1"/>
</dbReference>
<feature type="domain" description="FAD-binding PCMH-type" evidence="3">
    <location>
        <begin position="12"/>
        <end position="190"/>
    </location>
</feature>
<dbReference type="InterPro" id="IPR016171">
    <property type="entry name" value="Vanillyl_alc_oxidase_C-sub2"/>
</dbReference>
<dbReference type="Gene3D" id="3.30.43.10">
    <property type="entry name" value="Uridine Diphospho-n-acetylenolpyruvylglucosamine Reductase, domain 2"/>
    <property type="match status" value="1"/>
</dbReference>
<feature type="compositionally biased region" description="Basic and acidic residues" evidence="2">
    <location>
        <begin position="250"/>
        <end position="259"/>
    </location>
</feature>
<dbReference type="InterPro" id="IPR016167">
    <property type="entry name" value="FAD-bd_PCMH_sub1"/>
</dbReference>
<dbReference type="InterPro" id="IPR007173">
    <property type="entry name" value="ALO_C"/>
</dbReference>
<dbReference type="Gene3D" id="3.30.70.2520">
    <property type="match status" value="1"/>
</dbReference>
<dbReference type="AlphaFoldDB" id="A0A5R9BD25"/>
<sequence>MAQKFTNWSGSVSFTPETIATPETTGQLITAVKSAGRRGSTVRPVGSGHSSTPIFRTEDILLSLDNMTGVLEVDAEAGWAKVLPGTGLRDLGEELAEHGVAMQNLGDVDYQAIAGAIATGTHGSGITLGNLSSTLIGGTLINGLGEEVPFGVDAGVPPESLASDQLLRAVQVSFGTLGVLSSLTLRVEPAHQLHRLNWVTHIDWVLENYAELVKTNRSMDFYWYPRSDLAQVRTLNKPGHEPALTPEGEPYSRLKKDETGPNYEIIPNDRMLHFEEMEYMLPFDQSLTAFRRVRDRVKVKHRAEVGWRVLVRTIAADHAMLSNTEAEYRQGSPSMTIALLQNNTLPFKRYFDDIEPIFWQFDGRPHWGKKHTLKAAELAPLYPQWDAFHAIRRSMDPEGLLMNDYLRELFGEETG</sequence>
<accession>A0A5R9BD25</accession>
<evidence type="ECO:0000313" key="5">
    <source>
        <dbReference type="Proteomes" id="UP000310458"/>
    </source>
</evidence>
<evidence type="ECO:0000259" key="3">
    <source>
        <dbReference type="PROSITE" id="PS51387"/>
    </source>
</evidence>
<dbReference type="InterPro" id="IPR016169">
    <property type="entry name" value="FAD-bd_PCMH_sub2"/>
</dbReference>
<dbReference type="GO" id="GO:0016020">
    <property type="term" value="C:membrane"/>
    <property type="evidence" value="ECO:0007669"/>
    <property type="project" value="InterPro"/>
</dbReference>
<comment type="caution">
    <text evidence="4">The sequence shown here is derived from an EMBL/GenBank/DDBJ whole genome shotgun (WGS) entry which is preliminary data.</text>
</comment>
<protein>
    <submittedName>
        <fullName evidence="4">FAD-binding protein</fullName>
    </submittedName>
</protein>
<evidence type="ECO:0000256" key="2">
    <source>
        <dbReference type="SAM" id="MobiDB-lite"/>
    </source>
</evidence>